<dbReference type="AlphaFoldDB" id="S3K0A6"/>
<proteinExistence type="predicted"/>
<keyword evidence="2" id="KW-1185">Reference proteome</keyword>
<gene>
    <name evidence="1" type="ORF">HMPREF9194_01267</name>
</gene>
<sequence>MLLREPILPVFLIYEANHHYSGIVYIYQKFSLAYKFIIKAIINFNLNGKYRFTSKIIYKSPYIYSSSKLEKDIIDLLTNLYYITFFGEKIDTKLCLRAFPF</sequence>
<organism evidence="1 2">
    <name type="scientific">Treponema maltophilum ATCC 51939</name>
    <dbReference type="NCBI Taxonomy" id="1125699"/>
    <lineage>
        <taxon>Bacteria</taxon>
        <taxon>Pseudomonadati</taxon>
        <taxon>Spirochaetota</taxon>
        <taxon>Spirochaetia</taxon>
        <taxon>Spirochaetales</taxon>
        <taxon>Treponemataceae</taxon>
        <taxon>Treponema</taxon>
    </lineage>
</organism>
<protein>
    <submittedName>
        <fullName evidence="1">Uncharacterized protein</fullName>
    </submittedName>
</protein>
<reference evidence="1 2" key="1">
    <citation type="submission" date="2013-04" db="EMBL/GenBank/DDBJ databases">
        <title>The Genome Sequence of Treponema maltophilum ATCC 51939.</title>
        <authorList>
            <consortium name="The Broad Institute Genomics Platform"/>
            <person name="Earl A."/>
            <person name="Ward D."/>
            <person name="Feldgarden M."/>
            <person name="Gevers D."/>
            <person name="Leonetti C."/>
            <person name="Blanton J.M."/>
            <person name="Dewhirst F.E."/>
            <person name="Izard J."/>
            <person name="Walker B."/>
            <person name="Young S."/>
            <person name="Zeng Q."/>
            <person name="Gargeya S."/>
            <person name="Fitzgerald M."/>
            <person name="Haas B."/>
            <person name="Abouelleil A."/>
            <person name="Allen A.W."/>
            <person name="Alvarado L."/>
            <person name="Arachchi H.M."/>
            <person name="Berlin A.M."/>
            <person name="Chapman S.B."/>
            <person name="Gainer-Dewar J."/>
            <person name="Goldberg J."/>
            <person name="Griggs A."/>
            <person name="Gujja S."/>
            <person name="Hansen M."/>
            <person name="Howarth C."/>
            <person name="Imamovic A."/>
            <person name="Ireland A."/>
            <person name="Larimer J."/>
            <person name="McCowan C."/>
            <person name="Murphy C."/>
            <person name="Pearson M."/>
            <person name="Poon T.W."/>
            <person name="Priest M."/>
            <person name="Roberts A."/>
            <person name="Saif S."/>
            <person name="Shea T."/>
            <person name="Sisk P."/>
            <person name="Sykes S."/>
            <person name="Wortman J."/>
            <person name="Nusbaum C."/>
            <person name="Birren B."/>
        </authorList>
    </citation>
    <scope>NUCLEOTIDE SEQUENCE [LARGE SCALE GENOMIC DNA]</scope>
    <source>
        <strain evidence="1 2">ATCC 51939</strain>
    </source>
</reference>
<comment type="caution">
    <text evidence="1">The sequence shown here is derived from an EMBL/GenBank/DDBJ whole genome shotgun (WGS) entry which is preliminary data.</text>
</comment>
<dbReference type="EMBL" id="ATFF01000006">
    <property type="protein sequence ID" value="EPF30940.1"/>
    <property type="molecule type" value="Genomic_DNA"/>
</dbReference>
<dbReference type="Proteomes" id="UP000014541">
    <property type="component" value="Unassembled WGS sequence"/>
</dbReference>
<dbReference type="HOGENOM" id="CLU_2290433_0_0_12"/>
<accession>S3K0A6</accession>
<evidence type="ECO:0000313" key="1">
    <source>
        <dbReference type="EMBL" id="EPF30940.1"/>
    </source>
</evidence>
<evidence type="ECO:0000313" key="2">
    <source>
        <dbReference type="Proteomes" id="UP000014541"/>
    </source>
</evidence>
<name>S3K0A6_TREMA</name>